<dbReference type="SMART" id="SM00248">
    <property type="entry name" value="ANK"/>
    <property type="match status" value="2"/>
</dbReference>
<proteinExistence type="predicted"/>
<dbReference type="AlphaFoldDB" id="A0A2V1D358"/>
<gene>
    <name evidence="2" type="ORF">DM02DRAFT_699876</name>
</gene>
<dbReference type="OrthoDB" id="341259at2759"/>
<sequence>SVEPNQKDKSGRTPFSWAVCFPSKATGSRPGYVRCRTIIELLLKHNSVDPNISDKKGRSPLGWAANGNHESAVELLPAKKNINPAPVTQDGQIPLAHGRTH</sequence>
<dbReference type="SUPFAM" id="SSF48403">
    <property type="entry name" value="Ankyrin repeat"/>
    <property type="match status" value="1"/>
</dbReference>
<protein>
    <recommendedName>
        <fullName evidence="4">Ankyrin</fullName>
    </recommendedName>
</protein>
<dbReference type="Gene3D" id="1.25.40.20">
    <property type="entry name" value="Ankyrin repeat-containing domain"/>
    <property type="match status" value="1"/>
</dbReference>
<reference evidence="2 3" key="1">
    <citation type="journal article" date="2018" name="Sci. Rep.">
        <title>Comparative genomics provides insights into the lifestyle and reveals functional heterogeneity of dark septate endophytic fungi.</title>
        <authorList>
            <person name="Knapp D.G."/>
            <person name="Nemeth J.B."/>
            <person name="Barry K."/>
            <person name="Hainaut M."/>
            <person name="Henrissat B."/>
            <person name="Johnson J."/>
            <person name="Kuo A."/>
            <person name="Lim J.H.P."/>
            <person name="Lipzen A."/>
            <person name="Nolan M."/>
            <person name="Ohm R.A."/>
            <person name="Tamas L."/>
            <person name="Grigoriev I.V."/>
            <person name="Spatafora J.W."/>
            <person name="Nagy L.G."/>
            <person name="Kovacs G.M."/>
        </authorList>
    </citation>
    <scope>NUCLEOTIDE SEQUENCE [LARGE SCALE GENOMIC DNA]</scope>
    <source>
        <strain evidence="2 3">DSE2036</strain>
    </source>
</reference>
<dbReference type="EMBL" id="KZ805681">
    <property type="protein sequence ID" value="PVH92461.1"/>
    <property type="molecule type" value="Genomic_DNA"/>
</dbReference>
<evidence type="ECO:0000313" key="2">
    <source>
        <dbReference type="EMBL" id="PVH92461.1"/>
    </source>
</evidence>
<accession>A0A2V1D358</accession>
<dbReference type="Proteomes" id="UP000244855">
    <property type="component" value="Unassembled WGS sequence"/>
</dbReference>
<evidence type="ECO:0000313" key="3">
    <source>
        <dbReference type="Proteomes" id="UP000244855"/>
    </source>
</evidence>
<organism evidence="2 3">
    <name type="scientific">Periconia macrospinosa</name>
    <dbReference type="NCBI Taxonomy" id="97972"/>
    <lineage>
        <taxon>Eukaryota</taxon>
        <taxon>Fungi</taxon>
        <taxon>Dikarya</taxon>
        <taxon>Ascomycota</taxon>
        <taxon>Pezizomycotina</taxon>
        <taxon>Dothideomycetes</taxon>
        <taxon>Pleosporomycetidae</taxon>
        <taxon>Pleosporales</taxon>
        <taxon>Massarineae</taxon>
        <taxon>Periconiaceae</taxon>
        <taxon>Periconia</taxon>
    </lineage>
</organism>
<dbReference type="InterPro" id="IPR036770">
    <property type="entry name" value="Ankyrin_rpt-contain_sf"/>
</dbReference>
<feature type="region of interest" description="Disordered" evidence="1">
    <location>
        <begin position="82"/>
        <end position="101"/>
    </location>
</feature>
<feature type="non-terminal residue" evidence="2">
    <location>
        <position position="1"/>
    </location>
</feature>
<keyword evidence="3" id="KW-1185">Reference proteome</keyword>
<evidence type="ECO:0008006" key="4">
    <source>
        <dbReference type="Google" id="ProtNLM"/>
    </source>
</evidence>
<name>A0A2V1D358_9PLEO</name>
<evidence type="ECO:0000256" key="1">
    <source>
        <dbReference type="SAM" id="MobiDB-lite"/>
    </source>
</evidence>
<dbReference type="InterPro" id="IPR002110">
    <property type="entry name" value="Ankyrin_rpt"/>
</dbReference>
<dbReference type="Pfam" id="PF12796">
    <property type="entry name" value="Ank_2"/>
    <property type="match status" value="1"/>
</dbReference>
<dbReference type="STRING" id="97972.A0A2V1D358"/>